<organism evidence="2 3">
    <name type="scientific">Rheinheimera tilapiae</name>
    <dbReference type="NCBI Taxonomy" id="875043"/>
    <lineage>
        <taxon>Bacteria</taxon>
        <taxon>Pseudomonadati</taxon>
        <taxon>Pseudomonadota</taxon>
        <taxon>Gammaproteobacteria</taxon>
        <taxon>Chromatiales</taxon>
        <taxon>Chromatiaceae</taxon>
        <taxon>Rheinheimera</taxon>
    </lineage>
</organism>
<feature type="transmembrane region" description="Helical" evidence="1">
    <location>
        <begin position="85"/>
        <end position="106"/>
    </location>
</feature>
<evidence type="ECO:0000313" key="3">
    <source>
        <dbReference type="Proteomes" id="UP001589813"/>
    </source>
</evidence>
<keyword evidence="1" id="KW-1133">Transmembrane helix</keyword>
<evidence type="ECO:0000313" key="2">
    <source>
        <dbReference type="EMBL" id="MFC0048504.1"/>
    </source>
</evidence>
<evidence type="ECO:0000256" key="1">
    <source>
        <dbReference type="SAM" id="Phobius"/>
    </source>
</evidence>
<keyword evidence="1" id="KW-0812">Transmembrane</keyword>
<dbReference type="EMBL" id="JBHLXP010000001">
    <property type="protein sequence ID" value="MFC0048504.1"/>
    <property type="molecule type" value="Genomic_DNA"/>
</dbReference>
<comment type="caution">
    <text evidence="2">The sequence shown here is derived from an EMBL/GenBank/DDBJ whole genome shotgun (WGS) entry which is preliminary data.</text>
</comment>
<proteinExistence type="predicted"/>
<protein>
    <recommendedName>
        <fullName evidence="4">CvpA family protein</fullName>
    </recommendedName>
</protein>
<name>A0ABV6BDP5_9GAMM</name>
<keyword evidence="3" id="KW-1185">Reference proteome</keyword>
<reference evidence="2 3" key="1">
    <citation type="submission" date="2024-09" db="EMBL/GenBank/DDBJ databases">
        <authorList>
            <person name="Sun Q."/>
            <person name="Mori K."/>
        </authorList>
    </citation>
    <scope>NUCLEOTIDE SEQUENCE [LARGE SCALE GENOMIC DNA]</scope>
    <source>
        <strain evidence="2 3">KCTC 23315</strain>
    </source>
</reference>
<keyword evidence="1" id="KW-0472">Membrane</keyword>
<accession>A0ABV6BDP5</accession>
<feature type="transmembrane region" description="Helical" evidence="1">
    <location>
        <begin position="35"/>
        <end position="53"/>
    </location>
</feature>
<dbReference type="Proteomes" id="UP001589813">
    <property type="component" value="Unassembled WGS sequence"/>
</dbReference>
<sequence>MIALVQPIILFFTAIIGRIYGWLIGAYLSGALRSLVISLVLFTTIATLVYNLLTEANAYLLQAIQGMSPMSQAMLSPIASMLPPSLGLCASIIVSVWLMGIVYNLAKEVAKMKAHAAERAAGFFKA</sequence>
<gene>
    <name evidence="2" type="ORF">ACFFJP_09395</name>
</gene>
<dbReference type="RefSeq" id="WP_377242753.1">
    <property type="nucleotide sequence ID" value="NZ_JBHLXP010000001.1"/>
</dbReference>
<feature type="transmembrane region" description="Helical" evidence="1">
    <location>
        <begin position="6"/>
        <end position="28"/>
    </location>
</feature>
<evidence type="ECO:0008006" key="4">
    <source>
        <dbReference type="Google" id="ProtNLM"/>
    </source>
</evidence>